<dbReference type="InterPro" id="IPR011123">
    <property type="entry name" value="Y_Y_Y"/>
</dbReference>
<dbReference type="EMBL" id="JABAFD010000008">
    <property type="protein sequence ID" value="NME10481.1"/>
    <property type="molecule type" value="Genomic_DNA"/>
</dbReference>
<comment type="subcellular location">
    <subcellularLocation>
        <location evidence="2">Membrane</location>
    </subcellularLocation>
</comment>
<feature type="domain" description="Histidine kinase" evidence="9">
    <location>
        <begin position="860"/>
        <end position="1079"/>
    </location>
</feature>
<dbReference type="Gene3D" id="2.130.10.10">
    <property type="entry name" value="YVTN repeat-like/Quinoprotein amine dehydrogenase"/>
    <property type="match status" value="4"/>
</dbReference>
<evidence type="ECO:0000256" key="1">
    <source>
        <dbReference type="ARBA" id="ARBA00000085"/>
    </source>
</evidence>
<dbReference type="SUPFAM" id="SSF63829">
    <property type="entry name" value="Calcium-dependent phosphotriesterase"/>
    <property type="match status" value="2"/>
</dbReference>
<evidence type="ECO:0000256" key="2">
    <source>
        <dbReference type="ARBA" id="ARBA00004370"/>
    </source>
</evidence>
<organism evidence="10 11">
    <name type="scientific">Paraclostridium bifermentans</name>
    <name type="common">Clostridium bifermentans</name>
    <dbReference type="NCBI Taxonomy" id="1490"/>
    <lineage>
        <taxon>Bacteria</taxon>
        <taxon>Bacillati</taxon>
        <taxon>Bacillota</taxon>
        <taxon>Clostridia</taxon>
        <taxon>Peptostreptococcales</taxon>
        <taxon>Peptostreptococcaceae</taxon>
        <taxon>Paraclostridium</taxon>
    </lineage>
</organism>
<dbReference type="InterPro" id="IPR013783">
    <property type="entry name" value="Ig-like_fold"/>
</dbReference>
<dbReference type="Gene3D" id="1.10.287.130">
    <property type="match status" value="1"/>
</dbReference>
<dbReference type="InterPro" id="IPR004358">
    <property type="entry name" value="Sig_transdc_His_kin-like_C"/>
</dbReference>
<dbReference type="PANTHER" id="PTHR43547:SF2">
    <property type="entry name" value="HYBRID SIGNAL TRANSDUCTION HISTIDINE KINASE C"/>
    <property type="match status" value="1"/>
</dbReference>
<dbReference type="GO" id="GO:0016020">
    <property type="term" value="C:membrane"/>
    <property type="evidence" value="ECO:0007669"/>
    <property type="project" value="UniProtKB-SubCell"/>
</dbReference>
<dbReference type="SUPFAM" id="SSF47384">
    <property type="entry name" value="Homodimeric domain of signal transducing histidine kinase"/>
    <property type="match status" value="1"/>
</dbReference>
<dbReference type="Proteomes" id="UP000573963">
    <property type="component" value="Unassembled WGS sequence"/>
</dbReference>
<dbReference type="InterPro" id="IPR011110">
    <property type="entry name" value="Reg_prop"/>
</dbReference>
<dbReference type="InterPro" id="IPR015943">
    <property type="entry name" value="WD40/YVTN_repeat-like_dom_sf"/>
</dbReference>
<evidence type="ECO:0000313" key="11">
    <source>
        <dbReference type="Proteomes" id="UP000573963"/>
    </source>
</evidence>
<dbReference type="InterPro" id="IPR005467">
    <property type="entry name" value="His_kinase_dom"/>
</dbReference>
<dbReference type="Pfam" id="PF07494">
    <property type="entry name" value="Reg_prop"/>
    <property type="match status" value="6"/>
</dbReference>
<dbReference type="PANTHER" id="PTHR43547">
    <property type="entry name" value="TWO-COMPONENT HISTIDINE KINASE"/>
    <property type="match status" value="1"/>
</dbReference>
<dbReference type="SMART" id="SM00388">
    <property type="entry name" value="HisKA"/>
    <property type="match status" value="1"/>
</dbReference>
<comment type="catalytic activity">
    <reaction evidence="1">
        <text>ATP + protein L-histidine = ADP + protein N-phospho-L-histidine.</text>
        <dbReference type="EC" id="2.7.13.3"/>
    </reaction>
</comment>
<dbReference type="CDD" id="cd00082">
    <property type="entry name" value="HisKA"/>
    <property type="match status" value="1"/>
</dbReference>
<evidence type="ECO:0000313" key="10">
    <source>
        <dbReference type="EMBL" id="NME10481.1"/>
    </source>
</evidence>
<dbReference type="Gene3D" id="2.60.40.10">
    <property type="entry name" value="Immunoglobulins"/>
    <property type="match status" value="1"/>
</dbReference>
<dbReference type="GO" id="GO:0000155">
    <property type="term" value="F:phosphorelay sensor kinase activity"/>
    <property type="evidence" value="ECO:0007669"/>
    <property type="project" value="InterPro"/>
</dbReference>
<dbReference type="RefSeq" id="WP_168932511.1">
    <property type="nucleotide sequence ID" value="NZ_JABAFD010000008.1"/>
</dbReference>
<dbReference type="FunFam" id="3.30.565.10:FF:000006">
    <property type="entry name" value="Sensor histidine kinase WalK"/>
    <property type="match status" value="1"/>
</dbReference>
<dbReference type="InterPro" id="IPR003594">
    <property type="entry name" value="HATPase_dom"/>
</dbReference>
<dbReference type="InterPro" id="IPR036097">
    <property type="entry name" value="HisK_dim/P_sf"/>
</dbReference>
<evidence type="ECO:0000256" key="3">
    <source>
        <dbReference type="ARBA" id="ARBA00012438"/>
    </source>
</evidence>
<dbReference type="Gene3D" id="3.30.565.10">
    <property type="entry name" value="Histidine kinase-like ATPase, C-terminal domain"/>
    <property type="match status" value="1"/>
</dbReference>
<dbReference type="SMART" id="SM00387">
    <property type="entry name" value="HATPase_c"/>
    <property type="match status" value="1"/>
</dbReference>
<evidence type="ECO:0000256" key="8">
    <source>
        <dbReference type="SAM" id="Phobius"/>
    </source>
</evidence>
<keyword evidence="4" id="KW-0597">Phosphoprotein</keyword>
<sequence>MRIKLSISIFLGLILTILLPIIVSAEVLNIGNFEHISIDQGLSNEQVTSIYQDSKGYMWIGTIDGLNRFDGERFKVYNCDLDNEDKLSSNYINVIKEDSKGNLWIGTDCGLDFLVKDTNTIVRIKDLDKGKFNLGNLRITSLLRDNNIMWVGTENGLIKIDIEKSTIDALYHDKSIKNSLTNSYIKCIEEDANNNLWVGTTSGINIVNKTNLSVVYSENEIKNNNLFIYDIEFAPSGKVWISTKDGIFISDIIKGKKGISGIKNYENLKENKVRDFYDDIGISENIYNNKSLLIDSKDNMWISSSNGIMKYSLKDKTIDMFKKDSRQNNSITSNFVSCFYEDSNGTIWVGTDKGVNILNRGNRFYTNYEYVKKTDFLYDKNIVSILMNNKYIWVATKYDGIYIYNIETRSLEKNINLEDFDKNLRGQYIKHLFKITDNNVDVVTNKYIVSINTKDLTYKTHLIEGGYSSEANYMYSDDDGIIWVASTTNLISFNTKTGEKKYHNENLTRFEINPGGIKYILQDNEDNNTLWLGGTGIGLIKYDKEKGVMEQYNYNSNDKNSLISNNINCMNFDNSGNLWIGTNIGLSKFNIKTNKFNSYTTSEGLTNNFINSILVDNNNDIWISTNRGLNKFDIKSENIINFTKMDGILGYQFNLNSSLKTIKGNLMFGSTNGFIYFNPNEIQNPISKKNKVVIGDIFVGKNKLNYDGNELVLEYKENDLFIEYFLPNYENLSQTTYEYMIEGLDTQWTYVDNKNFLDIKSLNPGKYTLKLRARDGHGKLTKETNMSIKVKNPIWKTPLAYLIYIIIIVSIIVYIFNYVKILHNLVNQKTKSLNKQLKENKKLSEEIIQNEKFKNNYFVNLSHELRTPINVISSTVQLINNVNRNLTYEKSEKYMSIISKSCDNLLKIINDIIDSSKIETGQYKIYKKNNDIVYIVEESALNMSKFIEGKGLSLVIDPDIEEKVISCDATEIERCIINLLANAVKFTPEGGEITVYIKEVEKYIEITVEDNGIGISKEDQDFIFKRFSQVEGNGATKASSSGIGLTLVKYIANLHGGYVRLESEISKGSKFTIGLPDKLEDNILNENLN</sequence>
<comment type="caution">
    <text evidence="10">The sequence shown here is derived from an EMBL/GenBank/DDBJ whole genome shotgun (WGS) entry which is preliminary data.</text>
</comment>
<protein>
    <recommendedName>
        <fullName evidence="3">histidine kinase</fullName>
        <ecNumber evidence="3">2.7.13.3</ecNumber>
    </recommendedName>
</protein>
<proteinExistence type="predicted"/>
<gene>
    <name evidence="10" type="ORF">HF875_13175</name>
</gene>
<dbReference type="Pfam" id="PF00512">
    <property type="entry name" value="HisKA"/>
    <property type="match status" value="1"/>
</dbReference>
<feature type="transmembrane region" description="Helical" evidence="8">
    <location>
        <begin position="799"/>
        <end position="819"/>
    </location>
</feature>
<evidence type="ECO:0000256" key="5">
    <source>
        <dbReference type="ARBA" id="ARBA00022679"/>
    </source>
</evidence>
<keyword evidence="8" id="KW-1133">Transmembrane helix</keyword>
<dbReference type="EC" id="2.7.13.3" evidence="3"/>
<evidence type="ECO:0000256" key="4">
    <source>
        <dbReference type="ARBA" id="ARBA00022553"/>
    </source>
</evidence>
<dbReference type="InterPro" id="IPR003661">
    <property type="entry name" value="HisK_dim/P_dom"/>
</dbReference>
<dbReference type="AlphaFoldDB" id="A0AA44II42"/>
<dbReference type="Pfam" id="PF02518">
    <property type="entry name" value="HATPase_c"/>
    <property type="match status" value="1"/>
</dbReference>
<keyword evidence="7" id="KW-0902">Two-component regulatory system</keyword>
<keyword evidence="5" id="KW-0808">Transferase</keyword>
<keyword evidence="8" id="KW-0812">Transmembrane</keyword>
<evidence type="ECO:0000256" key="7">
    <source>
        <dbReference type="ARBA" id="ARBA00023012"/>
    </source>
</evidence>
<evidence type="ECO:0000256" key="6">
    <source>
        <dbReference type="ARBA" id="ARBA00022777"/>
    </source>
</evidence>
<dbReference type="InterPro" id="IPR036890">
    <property type="entry name" value="HATPase_C_sf"/>
</dbReference>
<reference evidence="10 11" key="1">
    <citation type="submission" date="2020-04" db="EMBL/GenBank/DDBJ databases">
        <authorList>
            <person name="Hitch T.C.A."/>
            <person name="Wylensek D."/>
            <person name="Clavel T."/>
        </authorList>
    </citation>
    <scope>NUCLEOTIDE SEQUENCE [LARGE SCALE GENOMIC DNA]</scope>
    <source>
        <strain evidence="10 11">Med78_4-601-WT-2</strain>
    </source>
</reference>
<dbReference type="SUPFAM" id="SSF55874">
    <property type="entry name" value="ATPase domain of HSP90 chaperone/DNA topoisomerase II/histidine kinase"/>
    <property type="match status" value="1"/>
</dbReference>
<accession>A0AA44II42</accession>
<dbReference type="PRINTS" id="PR00344">
    <property type="entry name" value="BCTRLSENSOR"/>
</dbReference>
<evidence type="ECO:0000259" key="9">
    <source>
        <dbReference type="PROSITE" id="PS50109"/>
    </source>
</evidence>
<dbReference type="Pfam" id="PF07495">
    <property type="entry name" value="Y_Y_Y"/>
    <property type="match status" value="1"/>
</dbReference>
<dbReference type="PROSITE" id="PS50109">
    <property type="entry name" value="HIS_KIN"/>
    <property type="match status" value="1"/>
</dbReference>
<name>A0AA44II42_PARBF</name>
<keyword evidence="8" id="KW-0472">Membrane</keyword>
<keyword evidence="6" id="KW-0418">Kinase</keyword>